<comment type="caution">
    <text evidence="3">The sequence shown here is derived from an EMBL/GenBank/DDBJ whole genome shotgun (WGS) entry which is preliminary data.</text>
</comment>
<protein>
    <submittedName>
        <fullName evidence="3">NYN domain-containing protein</fullName>
    </submittedName>
</protein>
<feature type="compositionally biased region" description="Polar residues" evidence="1">
    <location>
        <begin position="273"/>
        <end position="286"/>
    </location>
</feature>
<sequence>MNRSSVRFRQAAPKVLRDLVGLRPSRSARLNGEVKVLPMEDADSKPTASVYIDGFNLYRRLLERHPEHKWLDLEALADRVLSDYHVTSVSYFTAIIKALPGKDSSSPQRQQAYLRALATSPRTQVYLGKFRIDPRIMPLHPTELDAAGVPMRVRVKKTEEKGSDVALASRLLIDAMKGEADVFVVCTNDSDLVMPMRLVKEELGRDVGLLSPMEPKRSSNELKQTGPIWHRQITPADLDACQLPDELDDAQGTIRRPVKWARNSEGPAEAEPSNRQPKPTGGVNTP</sequence>
<proteinExistence type="predicted"/>
<dbReference type="Pfam" id="PF01936">
    <property type="entry name" value="NYN"/>
    <property type="match status" value="1"/>
</dbReference>
<feature type="domain" description="NYN" evidence="2">
    <location>
        <begin position="49"/>
        <end position="223"/>
    </location>
</feature>
<evidence type="ECO:0000313" key="4">
    <source>
        <dbReference type="Proteomes" id="UP000248764"/>
    </source>
</evidence>
<dbReference type="EMBL" id="POTW01000109">
    <property type="protein sequence ID" value="PZF79931.1"/>
    <property type="molecule type" value="Genomic_DNA"/>
</dbReference>
<evidence type="ECO:0000256" key="1">
    <source>
        <dbReference type="SAM" id="MobiDB-lite"/>
    </source>
</evidence>
<dbReference type="InterPro" id="IPR021139">
    <property type="entry name" value="NYN"/>
</dbReference>
<evidence type="ECO:0000313" key="3">
    <source>
        <dbReference type="EMBL" id="PZF79931.1"/>
    </source>
</evidence>
<dbReference type="AlphaFoldDB" id="A0A2W2AXL2"/>
<keyword evidence="4" id="KW-1185">Reference proteome</keyword>
<dbReference type="Gene3D" id="3.40.50.1010">
    <property type="entry name" value="5'-nuclease"/>
    <property type="match status" value="1"/>
</dbReference>
<evidence type="ECO:0000259" key="2">
    <source>
        <dbReference type="Pfam" id="PF01936"/>
    </source>
</evidence>
<dbReference type="GO" id="GO:0004540">
    <property type="term" value="F:RNA nuclease activity"/>
    <property type="evidence" value="ECO:0007669"/>
    <property type="project" value="InterPro"/>
</dbReference>
<gene>
    <name evidence="3" type="ORF">C1I92_28690</name>
</gene>
<name>A0A2W2AXL2_9ACTN</name>
<accession>A0A2W2AXL2</accession>
<dbReference type="CDD" id="cd18722">
    <property type="entry name" value="PIN_NicB-like"/>
    <property type="match status" value="1"/>
</dbReference>
<dbReference type="Proteomes" id="UP000248764">
    <property type="component" value="Unassembled WGS sequence"/>
</dbReference>
<feature type="region of interest" description="Disordered" evidence="1">
    <location>
        <begin position="242"/>
        <end position="286"/>
    </location>
</feature>
<organism evidence="3 4">
    <name type="scientific">Jiangella anatolica</name>
    <dbReference type="NCBI Taxonomy" id="2670374"/>
    <lineage>
        <taxon>Bacteria</taxon>
        <taxon>Bacillati</taxon>
        <taxon>Actinomycetota</taxon>
        <taxon>Actinomycetes</taxon>
        <taxon>Jiangellales</taxon>
        <taxon>Jiangellaceae</taxon>
        <taxon>Jiangella</taxon>
    </lineage>
</organism>
<reference evidence="3 4" key="1">
    <citation type="submission" date="2018-01" db="EMBL/GenBank/DDBJ databases">
        <title>Draft genome sequence of Jiangella sp. GTF31.</title>
        <authorList>
            <person name="Sahin N."/>
            <person name="Ay H."/>
            <person name="Saygin H."/>
        </authorList>
    </citation>
    <scope>NUCLEOTIDE SEQUENCE [LARGE SCALE GENOMIC DNA]</scope>
    <source>
        <strain evidence="3 4">GTF31</strain>
    </source>
</reference>